<dbReference type="InterPro" id="IPR020831">
    <property type="entry name" value="GlycerAld/Erythrose_P_DH"/>
</dbReference>
<dbReference type="AlphaFoldDB" id="A0A934JXX8"/>
<keyword evidence="2" id="KW-0560">Oxidoreductase</keyword>
<dbReference type="Gene3D" id="3.30.360.10">
    <property type="entry name" value="Dihydrodipicolinate Reductase, domain 2"/>
    <property type="match status" value="1"/>
</dbReference>
<dbReference type="SMART" id="SM00846">
    <property type="entry name" value="Gp_dh_N"/>
    <property type="match status" value="1"/>
</dbReference>
<feature type="binding site" evidence="5">
    <location>
        <position position="122"/>
    </location>
    <ligand>
        <name>NAD(+)</name>
        <dbReference type="ChEBI" id="CHEBI:57540"/>
    </ligand>
</feature>
<dbReference type="GO" id="GO:0016620">
    <property type="term" value="F:oxidoreductase activity, acting on the aldehyde or oxo group of donors, NAD or NADP as acceptor"/>
    <property type="evidence" value="ECO:0007669"/>
    <property type="project" value="InterPro"/>
</dbReference>
<feature type="binding site" evidence="4">
    <location>
        <position position="184"/>
    </location>
    <ligand>
        <name>D-glyceraldehyde 3-phosphate</name>
        <dbReference type="ChEBI" id="CHEBI:59776"/>
    </ligand>
</feature>
<proteinExistence type="inferred from homology"/>
<dbReference type="Pfam" id="PF00044">
    <property type="entry name" value="Gp_dh_N"/>
    <property type="match status" value="1"/>
</dbReference>
<evidence type="ECO:0000313" key="10">
    <source>
        <dbReference type="Proteomes" id="UP000612893"/>
    </source>
</evidence>
<evidence type="ECO:0000256" key="3">
    <source>
        <dbReference type="PIRSR" id="PIRSR000149-1"/>
    </source>
</evidence>
<keyword evidence="10" id="KW-1185">Reference proteome</keyword>
<dbReference type="Proteomes" id="UP000612893">
    <property type="component" value="Unassembled WGS sequence"/>
</dbReference>
<dbReference type="InterPro" id="IPR006424">
    <property type="entry name" value="Glyceraldehyde-3-P_DH_1"/>
</dbReference>
<feature type="binding site" evidence="5">
    <location>
        <position position="35"/>
    </location>
    <ligand>
        <name>NAD(+)</name>
        <dbReference type="ChEBI" id="CHEBI:57540"/>
    </ligand>
</feature>
<evidence type="ECO:0000256" key="5">
    <source>
        <dbReference type="PIRSR" id="PIRSR000149-3"/>
    </source>
</evidence>
<dbReference type="FunFam" id="3.40.50.720:FF:000001">
    <property type="entry name" value="Glyceraldehyde-3-phosphate dehydrogenase"/>
    <property type="match status" value="1"/>
</dbReference>
<dbReference type="EMBL" id="JAEKNR010000083">
    <property type="protein sequence ID" value="MBJ7597881.1"/>
    <property type="molecule type" value="Genomic_DNA"/>
</dbReference>
<dbReference type="GO" id="GO:0006006">
    <property type="term" value="P:glucose metabolic process"/>
    <property type="evidence" value="ECO:0007669"/>
    <property type="project" value="InterPro"/>
</dbReference>
<feature type="site" description="Activates thiol group during catalysis" evidence="6">
    <location>
        <position position="181"/>
    </location>
</feature>
<dbReference type="PRINTS" id="PR00078">
    <property type="entry name" value="G3PDHDRGNASE"/>
</dbReference>
<dbReference type="GO" id="GO:0050661">
    <property type="term" value="F:NADP binding"/>
    <property type="evidence" value="ECO:0007669"/>
    <property type="project" value="InterPro"/>
</dbReference>
<evidence type="ECO:0000256" key="2">
    <source>
        <dbReference type="ARBA" id="ARBA00023002"/>
    </source>
</evidence>
<dbReference type="CDD" id="cd18126">
    <property type="entry name" value="GAPDH_I_C"/>
    <property type="match status" value="1"/>
</dbReference>
<evidence type="ECO:0000256" key="6">
    <source>
        <dbReference type="PIRSR" id="PIRSR000149-4"/>
    </source>
</evidence>
<organism evidence="9 10">
    <name type="scientific">Candidatus Nephthysia bennettiae</name>
    <dbReference type="NCBI Taxonomy" id="3127016"/>
    <lineage>
        <taxon>Bacteria</taxon>
        <taxon>Bacillati</taxon>
        <taxon>Candidatus Dormiibacterota</taxon>
        <taxon>Candidatus Dormibacteria</taxon>
        <taxon>Candidatus Dormibacterales</taxon>
        <taxon>Candidatus Dormibacteraceae</taxon>
        <taxon>Candidatus Nephthysia</taxon>
    </lineage>
</organism>
<evidence type="ECO:0000259" key="8">
    <source>
        <dbReference type="SMART" id="SM00846"/>
    </source>
</evidence>
<protein>
    <submittedName>
        <fullName evidence="9">Type I glyceraldehyde-3-phosphate dehydrogenase</fullName>
    </submittedName>
</protein>
<dbReference type="CDD" id="cd05214">
    <property type="entry name" value="GAPDH_I_N"/>
    <property type="match status" value="1"/>
</dbReference>
<keyword evidence="5" id="KW-0520">NAD</keyword>
<gene>
    <name evidence="9" type="primary">gap</name>
    <name evidence="9" type="ORF">JF922_07315</name>
</gene>
<dbReference type="NCBIfam" id="TIGR01534">
    <property type="entry name" value="GAPDH-I"/>
    <property type="match status" value="1"/>
</dbReference>
<accession>A0A934JXX8</accession>
<name>A0A934JXX8_9BACT</name>
<keyword evidence="5" id="KW-0547">Nucleotide-binding</keyword>
<feature type="binding site" evidence="5">
    <location>
        <begin position="12"/>
        <end position="13"/>
    </location>
    <ligand>
        <name>NAD(+)</name>
        <dbReference type="ChEBI" id="CHEBI:57540"/>
    </ligand>
</feature>
<dbReference type="Gene3D" id="3.40.50.720">
    <property type="entry name" value="NAD(P)-binding Rossmann-like Domain"/>
    <property type="match status" value="1"/>
</dbReference>
<dbReference type="PANTHER" id="PTHR43148">
    <property type="entry name" value="GLYCERALDEHYDE-3-PHOSPHATE DEHYDROGENASE 2"/>
    <property type="match status" value="1"/>
</dbReference>
<dbReference type="SUPFAM" id="SSF55347">
    <property type="entry name" value="Glyceraldehyde-3-phosphate dehydrogenase-like, C-terminal domain"/>
    <property type="match status" value="1"/>
</dbReference>
<dbReference type="RefSeq" id="WP_338200460.1">
    <property type="nucleotide sequence ID" value="NZ_JAEKNR010000083.1"/>
</dbReference>
<feature type="binding site" evidence="4">
    <location>
        <position position="235"/>
    </location>
    <ligand>
        <name>D-glyceraldehyde 3-phosphate</name>
        <dbReference type="ChEBI" id="CHEBI:59776"/>
    </ligand>
</feature>
<dbReference type="Pfam" id="PF02800">
    <property type="entry name" value="Gp_dh_C"/>
    <property type="match status" value="1"/>
</dbReference>
<dbReference type="InterPro" id="IPR020829">
    <property type="entry name" value="GlycerAld_3-P_DH_cat"/>
</dbReference>
<comment type="similarity">
    <text evidence="1 7">Belongs to the glyceraldehyde-3-phosphate dehydrogenase family.</text>
</comment>
<dbReference type="FunFam" id="3.30.360.10:FF:000002">
    <property type="entry name" value="Glyceraldehyde-3-phosphate dehydrogenase"/>
    <property type="match status" value="1"/>
</dbReference>
<comment type="caution">
    <text evidence="9">The sequence shown here is derived from an EMBL/GenBank/DDBJ whole genome shotgun (WGS) entry which is preliminary data.</text>
</comment>
<evidence type="ECO:0000256" key="1">
    <source>
        <dbReference type="ARBA" id="ARBA00007406"/>
    </source>
</evidence>
<feature type="binding site" evidence="4">
    <location>
        <begin position="153"/>
        <end position="155"/>
    </location>
    <ligand>
        <name>D-glyceraldehyde 3-phosphate</name>
        <dbReference type="ChEBI" id="CHEBI:59776"/>
    </ligand>
</feature>
<feature type="binding site" evidence="5">
    <location>
        <position position="317"/>
    </location>
    <ligand>
        <name>NAD(+)</name>
        <dbReference type="ChEBI" id="CHEBI:57540"/>
    </ligand>
</feature>
<evidence type="ECO:0000313" key="9">
    <source>
        <dbReference type="EMBL" id="MBJ7597881.1"/>
    </source>
</evidence>
<evidence type="ECO:0000256" key="7">
    <source>
        <dbReference type="RuleBase" id="RU000397"/>
    </source>
</evidence>
<dbReference type="InterPro" id="IPR020828">
    <property type="entry name" value="GlycerAld_3-P_DH_NAD(P)-bd"/>
</dbReference>
<dbReference type="GO" id="GO:0051287">
    <property type="term" value="F:NAD binding"/>
    <property type="evidence" value="ECO:0007669"/>
    <property type="project" value="InterPro"/>
</dbReference>
<sequence>MSIRVGINGFGRIGRNIYRAANELNPDLEIVAVNDLGDARTFAHLLKHDTALGTFGPAVEAGEDEIRVDGRVVKFLSVRDPGELPWKDLGVDFVVESTGLFTDANKARVHIDRGGARKVIISAPATNQDYTVVMGVNHRGYDPAAHNVISNGSCTTNCFVPLAKVLNETFGIERGMMTTIHAYTADQKLQDLPHKDLRRARAAADNIIPTSTGANRAVAEVLPELTGKFVGMSFRVPVLDVSVVDLSVDLVRPTSVEEINGAFEEAAGGVLRGVLAVSHEELVSSDFKSDPHSSIVDAPSTLMLGDRSAKVVSWYDNEWGFSCRMVDLITYMAERL</sequence>
<feature type="binding site" evidence="4">
    <location>
        <begin position="212"/>
        <end position="213"/>
    </location>
    <ligand>
        <name>D-glyceraldehyde 3-phosphate</name>
        <dbReference type="ChEBI" id="CHEBI:59776"/>
    </ligand>
</feature>
<dbReference type="SUPFAM" id="SSF51735">
    <property type="entry name" value="NAD(P)-binding Rossmann-fold domains"/>
    <property type="match status" value="1"/>
</dbReference>
<reference evidence="9" key="1">
    <citation type="submission" date="2020-10" db="EMBL/GenBank/DDBJ databases">
        <title>Ca. Dormibacterota MAGs.</title>
        <authorList>
            <person name="Montgomery K."/>
        </authorList>
    </citation>
    <scope>NUCLEOTIDE SEQUENCE [LARGE SCALE GENOMIC DNA]</scope>
    <source>
        <strain evidence="9">SC8812_S17_10</strain>
    </source>
</reference>
<feature type="domain" description="Glyceraldehyde 3-phosphate dehydrogenase NAD(P) binding" evidence="8">
    <location>
        <begin position="3"/>
        <end position="154"/>
    </location>
</feature>
<feature type="active site" description="Nucleophile" evidence="3">
    <location>
        <position position="154"/>
    </location>
</feature>
<evidence type="ECO:0000256" key="4">
    <source>
        <dbReference type="PIRSR" id="PIRSR000149-2"/>
    </source>
</evidence>
<feature type="binding site" evidence="5">
    <location>
        <position position="79"/>
    </location>
    <ligand>
        <name>NAD(+)</name>
        <dbReference type="ChEBI" id="CHEBI:57540"/>
    </ligand>
</feature>
<dbReference type="InterPro" id="IPR036291">
    <property type="entry name" value="NAD(P)-bd_dom_sf"/>
</dbReference>
<dbReference type="PIRSF" id="PIRSF000149">
    <property type="entry name" value="GAP_DH"/>
    <property type="match status" value="1"/>
</dbReference>